<reference evidence="2 3" key="1">
    <citation type="submission" date="2022-04" db="EMBL/GenBank/DDBJ databases">
        <title>Genome draft of Actinomadura sp. ATCC 31491.</title>
        <authorList>
            <person name="Shi X."/>
            <person name="Du Y."/>
        </authorList>
    </citation>
    <scope>NUCLEOTIDE SEQUENCE [LARGE SCALE GENOMIC DNA]</scope>
    <source>
        <strain evidence="2 3">ATCC 31491</strain>
    </source>
</reference>
<protein>
    <submittedName>
        <fullName evidence="2">GAP family protein</fullName>
    </submittedName>
</protein>
<evidence type="ECO:0000313" key="3">
    <source>
        <dbReference type="Proteomes" id="UP001317259"/>
    </source>
</evidence>
<keyword evidence="3" id="KW-1185">Reference proteome</keyword>
<feature type="transmembrane region" description="Helical" evidence="1">
    <location>
        <begin position="204"/>
        <end position="221"/>
    </location>
</feature>
<feature type="transmembrane region" description="Helical" evidence="1">
    <location>
        <begin position="183"/>
        <end position="198"/>
    </location>
</feature>
<feature type="transmembrane region" description="Helical" evidence="1">
    <location>
        <begin position="102"/>
        <end position="121"/>
    </location>
</feature>
<evidence type="ECO:0000256" key="1">
    <source>
        <dbReference type="SAM" id="Phobius"/>
    </source>
</evidence>
<dbReference type="Proteomes" id="UP001317259">
    <property type="component" value="Unassembled WGS sequence"/>
</dbReference>
<organism evidence="2 3">
    <name type="scientific">Actinomadura luzonensis</name>
    <dbReference type="NCBI Taxonomy" id="2805427"/>
    <lineage>
        <taxon>Bacteria</taxon>
        <taxon>Bacillati</taxon>
        <taxon>Actinomycetota</taxon>
        <taxon>Actinomycetes</taxon>
        <taxon>Streptosporangiales</taxon>
        <taxon>Thermomonosporaceae</taxon>
        <taxon>Actinomadura</taxon>
    </lineage>
</organism>
<keyword evidence="1" id="KW-1133">Transmembrane helix</keyword>
<accession>A0ABT0FXE2</accession>
<dbReference type="RefSeq" id="WP_242380942.1">
    <property type="nucleotide sequence ID" value="NZ_JAKRKC020000001.1"/>
</dbReference>
<keyword evidence="1" id="KW-0812">Transmembrane</keyword>
<evidence type="ECO:0000313" key="2">
    <source>
        <dbReference type="EMBL" id="MCK2216997.1"/>
    </source>
</evidence>
<feature type="transmembrane region" description="Helical" evidence="1">
    <location>
        <begin position="63"/>
        <end position="82"/>
    </location>
</feature>
<comment type="caution">
    <text evidence="2">The sequence shown here is derived from an EMBL/GenBank/DDBJ whole genome shotgun (WGS) entry which is preliminary data.</text>
</comment>
<dbReference type="InterPro" id="IPR021315">
    <property type="entry name" value="Gap/Sap"/>
</dbReference>
<sequence length="232" mass="24160">MDQPASAATPRTVTPASPSRRITRTAAAPLGVYLATVAAAYFALGVLLMLGLNAVVPLVDGTAWAWGQGVLGAALVVGSFFIPGGGSGRAVPRERSLTARSMLLLGLGTWLFEFATAVPYFGAVGVMTAAGLSPAQWLPLLAAYVTVMVLPGILLPAAWTLLGDRLRDRFGRWHDRLSAGSRTTLSWIVGIAGVVLLLDALPDQITVTAAAPLLALALPGASPRRRARRCLP</sequence>
<proteinExistence type="predicted"/>
<dbReference type="EMBL" id="JAKRKC020000001">
    <property type="protein sequence ID" value="MCK2216997.1"/>
    <property type="molecule type" value="Genomic_DNA"/>
</dbReference>
<feature type="transmembrane region" description="Helical" evidence="1">
    <location>
        <begin position="141"/>
        <end position="162"/>
    </location>
</feature>
<keyword evidence="1" id="KW-0472">Membrane</keyword>
<dbReference type="Pfam" id="PF11139">
    <property type="entry name" value="SfLAP"/>
    <property type="match status" value="1"/>
</dbReference>
<name>A0ABT0FXE2_9ACTN</name>
<feature type="transmembrane region" description="Helical" evidence="1">
    <location>
        <begin position="30"/>
        <end position="51"/>
    </location>
</feature>
<gene>
    <name evidence="2" type="ORF">MF672_024850</name>
</gene>